<dbReference type="Pfam" id="PF00400">
    <property type="entry name" value="WD40"/>
    <property type="match status" value="4"/>
</dbReference>
<evidence type="ECO:0000313" key="11">
    <source>
        <dbReference type="Proteomes" id="UP000355283"/>
    </source>
</evidence>
<dbReference type="InterPro" id="IPR020892">
    <property type="entry name" value="Cyclophilin-type_PPIase_CS"/>
</dbReference>
<gene>
    <name evidence="10" type="ORF">NSK_008561</name>
</gene>
<dbReference type="InterPro" id="IPR002130">
    <property type="entry name" value="Cyclophilin-type_PPIase_dom"/>
</dbReference>
<dbReference type="Gene3D" id="2.40.100.10">
    <property type="entry name" value="Cyclophilin-like"/>
    <property type="match status" value="1"/>
</dbReference>
<proteinExistence type="predicted"/>
<keyword evidence="3 7" id="KW-0853">WD repeat</keyword>
<feature type="compositionally biased region" description="Acidic residues" evidence="8">
    <location>
        <begin position="24"/>
        <end position="36"/>
    </location>
</feature>
<accession>A0A4D9CR11</accession>
<dbReference type="InterPro" id="IPR001680">
    <property type="entry name" value="WD40_rpt"/>
</dbReference>
<dbReference type="CDD" id="cd01927">
    <property type="entry name" value="cyclophilin_WD40"/>
    <property type="match status" value="1"/>
</dbReference>
<evidence type="ECO:0000256" key="3">
    <source>
        <dbReference type="ARBA" id="ARBA00022574"/>
    </source>
</evidence>
<evidence type="ECO:0000313" key="10">
    <source>
        <dbReference type="EMBL" id="TFJ80003.1"/>
    </source>
</evidence>
<dbReference type="OrthoDB" id="10264753at2759"/>
<evidence type="ECO:0000256" key="2">
    <source>
        <dbReference type="ARBA" id="ARBA00013194"/>
    </source>
</evidence>
<comment type="caution">
    <text evidence="10">The sequence shown here is derived from an EMBL/GenBank/DDBJ whole genome shotgun (WGS) entry which is preliminary data.</text>
</comment>
<feature type="compositionally biased region" description="Polar residues" evidence="8">
    <location>
        <begin position="44"/>
        <end position="54"/>
    </location>
</feature>
<evidence type="ECO:0000256" key="8">
    <source>
        <dbReference type="SAM" id="MobiDB-lite"/>
    </source>
</evidence>
<reference evidence="10 11" key="1">
    <citation type="submission" date="2019-01" db="EMBL/GenBank/DDBJ databases">
        <title>Nuclear Genome Assembly of the Microalgal Biofuel strain Nannochloropsis salina CCMP1776.</title>
        <authorList>
            <person name="Hovde B."/>
        </authorList>
    </citation>
    <scope>NUCLEOTIDE SEQUENCE [LARGE SCALE GENOMIC DNA]</scope>
    <source>
        <strain evidence="10 11">CCMP1776</strain>
    </source>
</reference>
<evidence type="ECO:0000259" key="9">
    <source>
        <dbReference type="PROSITE" id="PS50072"/>
    </source>
</evidence>
<dbReference type="FunFam" id="2.40.100.10:FF:000003">
    <property type="entry name" value="Peptidylprolyl isomerase domain and WD repeat-containing 1"/>
    <property type="match status" value="1"/>
</dbReference>
<dbReference type="SUPFAM" id="SSF50978">
    <property type="entry name" value="WD40 repeat-like"/>
    <property type="match status" value="1"/>
</dbReference>
<comment type="catalytic activity">
    <reaction evidence="1">
        <text>[protein]-peptidylproline (omega=180) = [protein]-peptidylproline (omega=0)</text>
        <dbReference type="Rhea" id="RHEA:16237"/>
        <dbReference type="Rhea" id="RHEA-COMP:10747"/>
        <dbReference type="Rhea" id="RHEA-COMP:10748"/>
        <dbReference type="ChEBI" id="CHEBI:83833"/>
        <dbReference type="ChEBI" id="CHEBI:83834"/>
        <dbReference type="EC" id="5.2.1.8"/>
    </reaction>
</comment>
<dbReference type="SUPFAM" id="SSF50891">
    <property type="entry name" value="Cyclophilin-like"/>
    <property type="match status" value="1"/>
</dbReference>
<dbReference type="SMART" id="SM00320">
    <property type="entry name" value="WD40"/>
    <property type="match status" value="4"/>
</dbReference>
<feature type="repeat" description="WD" evidence="7">
    <location>
        <begin position="283"/>
        <end position="324"/>
    </location>
</feature>
<dbReference type="Proteomes" id="UP000355283">
    <property type="component" value="Unassembled WGS sequence"/>
</dbReference>
<keyword evidence="11" id="KW-1185">Reference proteome</keyword>
<evidence type="ECO:0000256" key="6">
    <source>
        <dbReference type="ARBA" id="ARBA00023235"/>
    </source>
</evidence>
<evidence type="ECO:0000256" key="7">
    <source>
        <dbReference type="PROSITE-ProRule" id="PRU00221"/>
    </source>
</evidence>
<feature type="domain" description="PPIase cyclophilin-type" evidence="9">
    <location>
        <begin position="510"/>
        <end position="664"/>
    </location>
</feature>
<dbReference type="InterPro" id="IPR036322">
    <property type="entry name" value="WD40_repeat_dom_sf"/>
</dbReference>
<dbReference type="EMBL" id="SDOX01000183">
    <property type="protein sequence ID" value="TFJ80003.1"/>
    <property type="molecule type" value="Genomic_DNA"/>
</dbReference>
<feature type="repeat" description="WD" evidence="7">
    <location>
        <begin position="86"/>
        <end position="118"/>
    </location>
</feature>
<dbReference type="GO" id="GO:0003755">
    <property type="term" value="F:peptidyl-prolyl cis-trans isomerase activity"/>
    <property type="evidence" value="ECO:0007669"/>
    <property type="project" value="UniProtKB-KW"/>
</dbReference>
<feature type="repeat" description="WD" evidence="7">
    <location>
        <begin position="130"/>
        <end position="163"/>
    </location>
</feature>
<dbReference type="PRINTS" id="PR00153">
    <property type="entry name" value="CSAPPISMRASE"/>
</dbReference>
<dbReference type="PANTHER" id="PTHR45625:SF4">
    <property type="entry name" value="PEPTIDYLPROLYL ISOMERASE DOMAIN AND WD REPEAT-CONTAINING PROTEIN 1"/>
    <property type="match status" value="1"/>
</dbReference>
<sequence length="665" mass="73653">MSHTKGRSRHADEEESVPPPPAQAEDESEDDSDDDFGPAPLPASNDSSATNDVSSARPKKKKKRRKLEHEEAFLAALPNADMYEKSYMHRDTVTQCAFTPRTDFLITASEDGHVKFWKKMPEGLEFVKHYHAHLGSIRGLAVSGDGLRLATTGADKAIKFYDVLTFDLTYMLDVDFSPSHAVWVHRPGEAHGRLAVADADTPCLRIYRSDGSQAPIHTLPTMHAAPVTALAFSPSDALAISADVKGMLEYWSTELEGGDGEAYTFPRKKVFFRSKLDSDLFEMLKRKTYITAMDVSRDGSKLATVGKDRHIRVFDLRRGKLLRVYNEGLEVAEAAMATGTLGLDTIDFGRRSAVEHELEGSAPDVMARNNAVFDETGHFLIYATLLGIKTVNVETNRVVKVLGKIESGERFLRVCVFQGVPKVDSQMVKALNKGKTASSVEEMRAQLRPDPTVVATAFNKRRFYLFTRRMPSDVEGEGLGEDGGRDVLNEKPTAEEATVASATDKAQQELGKAAILRTTMGDIHLKLFKEECPRTIENFVTHARNGYYDNVLFHRVIKGFMVQTGDPQGDGTGGESIWGGEFEDEIHRNLRHDRPFTLSMANAGPNTNGSQFFITTVPTPWLDGKHTVFGRVVQGMDVVSQISQVKVDPQDRPFADIKIINVDTL</sequence>
<evidence type="ECO:0000256" key="4">
    <source>
        <dbReference type="ARBA" id="ARBA00022737"/>
    </source>
</evidence>
<dbReference type="Pfam" id="PF00160">
    <property type="entry name" value="Pro_isomerase"/>
    <property type="match status" value="1"/>
</dbReference>
<feature type="compositionally biased region" description="Basic residues" evidence="8">
    <location>
        <begin position="57"/>
        <end position="66"/>
    </location>
</feature>
<dbReference type="PROSITE" id="PS50072">
    <property type="entry name" value="CSA_PPIASE_2"/>
    <property type="match status" value="1"/>
</dbReference>
<dbReference type="GO" id="GO:0006457">
    <property type="term" value="P:protein folding"/>
    <property type="evidence" value="ECO:0007669"/>
    <property type="project" value="InterPro"/>
</dbReference>
<feature type="region of interest" description="Disordered" evidence="8">
    <location>
        <begin position="1"/>
        <end position="68"/>
    </location>
</feature>
<dbReference type="PROSITE" id="PS00170">
    <property type="entry name" value="CSA_PPIASE_1"/>
    <property type="match status" value="1"/>
</dbReference>
<evidence type="ECO:0000256" key="5">
    <source>
        <dbReference type="ARBA" id="ARBA00023110"/>
    </source>
</evidence>
<keyword evidence="4" id="KW-0677">Repeat</keyword>
<dbReference type="Gene3D" id="2.130.10.10">
    <property type="entry name" value="YVTN repeat-like/Quinoprotein amine dehydrogenase"/>
    <property type="match status" value="1"/>
</dbReference>
<keyword evidence="6" id="KW-0413">Isomerase</keyword>
<dbReference type="EC" id="5.2.1.8" evidence="2"/>
<dbReference type="InterPro" id="IPR015943">
    <property type="entry name" value="WD40/YVTN_repeat-like_dom_sf"/>
</dbReference>
<dbReference type="GO" id="GO:0005634">
    <property type="term" value="C:nucleus"/>
    <property type="evidence" value="ECO:0007669"/>
    <property type="project" value="UniProtKB-ARBA"/>
</dbReference>
<dbReference type="PROSITE" id="PS50294">
    <property type="entry name" value="WD_REPEATS_REGION"/>
    <property type="match status" value="1"/>
</dbReference>
<dbReference type="PANTHER" id="PTHR45625">
    <property type="entry name" value="PEPTIDYL-PROLYL CIS-TRANS ISOMERASE-RELATED"/>
    <property type="match status" value="1"/>
</dbReference>
<dbReference type="InterPro" id="IPR029000">
    <property type="entry name" value="Cyclophilin-like_dom_sf"/>
</dbReference>
<dbReference type="InterPro" id="IPR044666">
    <property type="entry name" value="Cyclophilin_A-like"/>
</dbReference>
<name>A0A4D9CR11_9STRA</name>
<dbReference type="AlphaFoldDB" id="A0A4D9CR11"/>
<evidence type="ECO:0000256" key="1">
    <source>
        <dbReference type="ARBA" id="ARBA00000971"/>
    </source>
</evidence>
<dbReference type="PROSITE" id="PS50082">
    <property type="entry name" value="WD_REPEATS_2"/>
    <property type="match status" value="3"/>
</dbReference>
<protein>
    <recommendedName>
        <fullName evidence="2">peptidylprolyl isomerase</fullName>
        <ecNumber evidence="2">5.2.1.8</ecNumber>
    </recommendedName>
</protein>
<keyword evidence="5" id="KW-0697">Rotamase</keyword>
<organism evidence="10 11">
    <name type="scientific">Nannochloropsis salina CCMP1776</name>
    <dbReference type="NCBI Taxonomy" id="1027361"/>
    <lineage>
        <taxon>Eukaryota</taxon>
        <taxon>Sar</taxon>
        <taxon>Stramenopiles</taxon>
        <taxon>Ochrophyta</taxon>
        <taxon>Eustigmatophyceae</taxon>
        <taxon>Eustigmatales</taxon>
        <taxon>Monodopsidaceae</taxon>
        <taxon>Microchloropsis</taxon>
        <taxon>Microchloropsis salina</taxon>
    </lineage>
</organism>